<sequence length="314" mass="34003">MDLSQEFSRSAFGLDESLISNVSTYTELYETVKDNPRAIINLSKDFKVDGTYASQEIPEFRGTLNGQGHTISGAEQALFENLDGATVKKLVISDTKVEKTDKERAGGLANSATNSRLSNIHVINSTLNLKGEGELKPYVGGLIGDGASTQISDSSVQDTVLSGSYVGGIIGCADGVKIYNSYTTGEVSNSRTGDIRIGGIVGNGYNKTSITNAYTTMDIQGGNGILGSDYSYGNKEVVITNTLCLANVLTGSKYKVYDYEQVKEWKNNYEVEENDGKSSVEINNQDVTSISKKQITTEFFKDTLNFDKHAVYVL</sequence>
<evidence type="ECO:0000313" key="2">
    <source>
        <dbReference type="EMBL" id="UYT11382.1"/>
    </source>
</evidence>
<dbReference type="Proteomes" id="UP001164042">
    <property type="component" value="Chromosome"/>
</dbReference>
<feature type="domain" description="Peptidase M26 N-terminal" evidence="1">
    <location>
        <begin position="25"/>
        <end position="122"/>
    </location>
</feature>
<protein>
    <submittedName>
        <fullName evidence="2">ZmpA/ZmpB/ZmpC family metallo-endopeptidase-related protein</fullName>
    </submittedName>
</protein>
<dbReference type="GO" id="GO:0008270">
    <property type="term" value="F:zinc ion binding"/>
    <property type="evidence" value="ECO:0007669"/>
    <property type="project" value="InterPro"/>
</dbReference>
<dbReference type="Gene3D" id="2.160.20.110">
    <property type="match status" value="1"/>
</dbReference>
<reference evidence="2" key="1">
    <citation type="submission" date="2022-10" db="EMBL/GenBank/DDBJ databases">
        <title>Genome assembly of Lactococcus garvieae isolates from cricket gut.</title>
        <authorList>
            <person name="Luecke A.R."/>
            <person name="Brown A.M.V."/>
            <person name="Wakeman C.A."/>
        </authorList>
    </citation>
    <scope>NUCLEOTIDE SEQUENCE</scope>
    <source>
        <strain evidence="2">Alexii-11_2</strain>
    </source>
</reference>
<dbReference type="GO" id="GO:0004222">
    <property type="term" value="F:metalloendopeptidase activity"/>
    <property type="evidence" value="ECO:0007669"/>
    <property type="project" value="InterPro"/>
</dbReference>
<organism evidence="2 3">
    <name type="scientific">Lactococcus garvieae</name>
    <dbReference type="NCBI Taxonomy" id="1363"/>
    <lineage>
        <taxon>Bacteria</taxon>
        <taxon>Bacillati</taxon>
        <taxon>Bacillota</taxon>
        <taxon>Bacilli</taxon>
        <taxon>Lactobacillales</taxon>
        <taxon>Streptococcaceae</taxon>
        <taxon>Lactococcus</taxon>
    </lineage>
</organism>
<name>A0AA46YS87_9LACT</name>
<dbReference type="RefSeq" id="WP_264308685.1">
    <property type="nucleotide sequence ID" value="NZ_CP109635.1"/>
</dbReference>
<evidence type="ECO:0000313" key="3">
    <source>
        <dbReference type="Proteomes" id="UP001164042"/>
    </source>
</evidence>
<gene>
    <name evidence="2" type="ORF">OF801_01115</name>
</gene>
<dbReference type="GO" id="GO:0016020">
    <property type="term" value="C:membrane"/>
    <property type="evidence" value="ECO:0007669"/>
    <property type="project" value="InterPro"/>
</dbReference>
<dbReference type="InterPro" id="IPR008006">
    <property type="entry name" value="Peptidase_M26_N_dom"/>
</dbReference>
<accession>A0AA46YS87</accession>
<dbReference type="SUPFAM" id="SSF51126">
    <property type="entry name" value="Pectin lyase-like"/>
    <property type="match status" value="1"/>
</dbReference>
<dbReference type="Pfam" id="PF05342">
    <property type="entry name" value="Peptidase_M26_N"/>
    <property type="match status" value="1"/>
</dbReference>
<evidence type="ECO:0000259" key="1">
    <source>
        <dbReference type="Pfam" id="PF05342"/>
    </source>
</evidence>
<dbReference type="InterPro" id="IPR011050">
    <property type="entry name" value="Pectin_lyase_fold/virulence"/>
</dbReference>
<proteinExistence type="predicted"/>
<dbReference type="AlphaFoldDB" id="A0AA46YS87"/>
<dbReference type="EMBL" id="CP109635">
    <property type="protein sequence ID" value="UYT11382.1"/>
    <property type="molecule type" value="Genomic_DNA"/>
</dbReference>